<evidence type="ECO:0000256" key="6">
    <source>
        <dbReference type="ARBA" id="ARBA00022801"/>
    </source>
</evidence>
<evidence type="ECO:0000313" key="14">
    <source>
        <dbReference type="EMBL" id="ADQ17095.1"/>
    </source>
</evidence>
<dbReference type="InterPro" id="IPR017871">
    <property type="entry name" value="ABC_transporter-like_CS"/>
</dbReference>
<dbReference type="Gene3D" id="3.40.50.300">
    <property type="entry name" value="P-loop containing nucleotide triphosphate hydrolases"/>
    <property type="match status" value="1"/>
</dbReference>
<dbReference type="KEGG" id="lby:Lbys_1377"/>
<feature type="domain" description="ABC transporter" evidence="11">
    <location>
        <begin position="489"/>
        <end position="725"/>
    </location>
</feature>
<keyword evidence="2" id="KW-0813">Transport</keyword>
<feature type="domain" description="ABC transmembrane type-1" evidence="12">
    <location>
        <begin position="176"/>
        <end position="455"/>
    </location>
</feature>
<reference evidence="14 15" key="2">
    <citation type="journal article" date="2011" name="Stand. Genomic Sci.">
        <title>Complete genome sequence of Leadbetterella byssophila type strain (4M15).</title>
        <authorList>
            <person name="Abt B."/>
            <person name="Teshima H."/>
            <person name="Lucas S."/>
            <person name="Lapidus A."/>
            <person name="Del Rio T.G."/>
            <person name="Nolan M."/>
            <person name="Tice H."/>
            <person name="Cheng J.F."/>
            <person name="Pitluck S."/>
            <person name="Liolios K."/>
            <person name="Pagani I."/>
            <person name="Ivanova N."/>
            <person name="Mavromatis K."/>
            <person name="Pati A."/>
            <person name="Tapia R."/>
            <person name="Han C."/>
            <person name="Goodwin L."/>
            <person name="Chen A."/>
            <person name="Palaniappan K."/>
            <person name="Land M."/>
            <person name="Hauser L."/>
            <person name="Chang Y.J."/>
            <person name="Jeffries C.D."/>
            <person name="Rohde M."/>
            <person name="Goker M."/>
            <person name="Tindall B.J."/>
            <person name="Detter J.C."/>
            <person name="Woyke T."/>
            <person name="Bristow J."/>
            <person name="Eisen J.A."/>
            <person name="Markowitz V."/>
            <person name="Hugenholtz P."/>
            <person name="Klenk H.P."/>
            <person name="Kyrpides N.C."/>
        </authorList>
    </citation>
    <scope>NUCLEOTIDE SEQUENCE [LARGE SCALE GENOMIC DNA]</scope>
    <source>
        <strain evidence="15">DSM 17132 / JCM 16389 / KACC 11308 / NBRC 106382 / 4M15</strain>
    </source>
</reference>
<dbReference type="InterPro" id="IPR027417">
    <property type="entry name" value="P-loop_NTPase"/>
</dbReference>
<dbReference type="InterPro" id="IPR036640">
    <property type="entry name" value="ABC1_TM_sf"/>
</dbReference>
<dbReference type="CDD" id="cd02418">
    <property type="entry name" value="Peptidase_C39B"/>
    <property type="match status" value="1"/>
</dbReference>
<dbReference type="GO" id="GO:0008233">
    <property type="term" value="F:peptidase activity"/>
    <property type="evidence" value="ECO:0007669"/>
    <property type="project" value="InterPro"/>
</dbReference>
<dbReference type="InterPro" id="IPR039421">
    <property type="entry name" value="Type_1_exporter"/>
</dbReference>
<dbReference type="eggNOG" id="COG2274">
    <property type="taxonomic scope" value="Bacteria"/>
</dbReference>
<dbReference type="SUPFAM" id="SSF90123">
    <property type="entry name" value="ABC transporter transmembrane region"/>
    <property type="match status" value="1"/>
</dbReference>
<organism evidence="14 15">
    <name type="scientific">Leadbetterella byssophila (strain DSM 17132 / JCM 16389 / KACC 11308 / NBRC 106382 / 4M15)</name>
    <dbReference type="NCBI Taxonomy" id="649349"/>
    <lineage>
        <taxon>Bacteria</taxon>
        <taxon>Pseudomonadati</taxon>
        <taxon>Bacteroidota</taxon>
        <taxon>Cytophagia</taxon>
        <taxon>Cytophagales</taxon>
        <taxon>Leadbetterellaceae</taxon>
        <taxon>Leadbetterella</taxon>
    </lineage>
</organism>
<dbReference type="GO" id="GO:0016887">
    <property type="term" value="F:ATP hydrolysis activity"/>
    <property type="evidence" value="ECO:0007669"/>
    <property type="project" value="InterPro"/>
</dbReference>
<dbReference type="SUPFAM" id="SSF52540">
    <property type="entry name" value="P-loop containing nucleoside triphosphate hydrolases"/>
    <property type="match status" value="1"/>
</dbReference>
<sequence>MTFGFKFTKQHDSMDCGPACLRMIFHFHGLKISRQQIYDKTDLGSTGVSLLSLADSAEKFGFESTSIRCKIEKFKEFQLPVILLWNQFHYVVLYKSSRDKYFIADPAVGKIKLTKKDFLTQWVADKQSGEGIVMLLQPKNEDYKNKKYDYSADHERVGLKKLYGHIWTYKKYFGQIIIGLFISSSIQLLLPFMTQSIVDTGIRQKNISFINLIIIGQAILIIGRLLVEIVRNRLLLYVSTHINLKILSEFWVKLMRLPLSFFQIRSSGDIFQRIADQNRIEQFLTGGTINTLFSLINLIVFSVVLYIYNSTFFFIFFSSNVLYFLWIFLFVPIRRNLDYKRFALSSNENSTTMQIILGMQDIKLSNSEILKRKEWERIQASIFNINFKGLTLNQLQQSGAFIINEGKNILITLLVSRDVVNGGITLGVMLAIQFIIGQLNSPIEQLLGFFQQAQDAKISLSRLNEIHELKEEEPSDKKFSNFLPKQSDIRFENISFSYPGNSHITVLDDVTFTIPHGKITAIVGMSGSGKSTILKLLMQFYSNYSGKIKIGENSITDIRPSRWRDNCGCVMQDGFIFNTNIANNIAIDYTAIDHDRLRRSCQVANILEFIESLPLGFNTSIGGDAQGLSQGQKQRILIARAVYKDPAFLFFDEATNALDANNEHSIVKNLYTFFEKRTVLIIAHRLSTIQYANNIIVMHEGKVVEQGSHHNLIERKGKYFELFKNQFQTTGS</sequence>
<feature type="domain" description="Peptidase C39" evidence="13">
    <location>
        <begin position="10"/>
        <end position="129"/>
    </location>
</feature>
<keyword evidence="6" id="KW-0378">Hydrolase</keyword>
<dbReference type="GO" id="GO:0015421">
    <property type="term" value="F:ABC-type oligopeptide transporter activity"/>
    <property type="evidence" value="ECO:0007669"/>
    <property type="project" value="TreeGrafter"/>
</dbReference>
<evidence type="ECO:0000313" key="15">
    <source>
        <dbReference type="Proteomes" id="UP000007435"/>
    </source>
</evidence>
<feature type="transmembrane region" description="Helical" evidence="10">
    <location>
        <begin position="313"/>
        <end position="331"/>
    </location>
</feature>
<keyword evidence="8 10" id="KW-1133">Transmembrane helix</keyword>
<dbReference type="Proteomes" id="UP000007435">
    <property type="component" value="Chromosome"/>
</dbReference>
<dbReference type="PROSITE" id="PS00211">
    <property type="entry name" value="ABC_TRANSPORTER_1"/>
    <property type="match status" value="1"/>
</dbReference>
<evidence type="ECO:0000256" key="9">
    <source>
        <dbReference type="ARBA" id="ARBA00023136"/>
    </source>
</evidence>
<dbReference type="PROSITE" id="PS50929">
    <property type="entry name" value="ABC_TM1F"/>
    <property type="match status" value="1"/>
</dbReference>
<dbReference type="Pfam" id="PF00005">
    <property type="entry name" value="ABC_tran"/>
    <property type="match status" value="1"/>
</dbReference>
<dbReference type="Gene3D" id="1.20.1560.10">
    <property type="entry name" value="ABC transporter type 1, transmembrane domain"/>
    <property type="match status" value="1"/>
</dbReference>
<evidence type="ECO:0000256" key="5">
    <source>
        <dbReference type="ARBA" id="ARBA00022741"/>
    </source>
</evidence>
<keyword evidence="4 10" id="KW-0812">Transmembrane</keyword>
<evidence type="ECO:0000259" key="11">
    <source>
        <dbReference type="PROSITE" id="PS50893"/>
    </source>
</evidence>
<name>E4RW60_LEAB4</name>
<keyword evidence="3" id="KW-1003">Cell membrane</keyword>
<dbReference type="InterPro" id="IPR011527">
    <property type="entry name" value="ABC1_TM_dom"/>
</dbReference>
<dbReference type="CDD" id="cd18571">
    <property type="entry name" value="ABC_6TM_peptidase_like"/>
    <property type="match status" value="1"/>
</dbReference>
<dbReference type="RefSeq" id="WP_013408144.1">
    <property type="nucleotide sequence ID" value="NC_014655.1"/>
</dbReference>
<dbReference type="GO" id="GO:0006508">
    <property type="term" value="P:proteolysis"/>
    <property type="evidence" value="ECO:0007669"/>
    <property type="project" value="InterPro"/>
</dbReference>
<dbReference type="FunFam" id="3.40.50.300:FF:000221">
    <property type="entry name" value="Multidrug ABC transporter ATP-binding protein"/>
    <property type="match status" value="1"/>
</dbReference>
<dbReference type="PROSITE" id="PS50990">
    <property type="entry name" value="PEPTIDASE_C39"/>
    <property type="match status" value="1"/>
</dbReference>
<dbReference type="EMBL" id="CP002305">
    <property type="protein sequence ID" value="ADQ17095.1"/>
    <property type="molecule type" value="Genomic_DNA"/>
</dbReference>
<evidence type="ECO:0000256" key="2">
    <source>
        <dbReference type="ARBA" id="ARBA00022448"/>
    </source>
</evidence>
<dbReference type="Pfam" id="PF00664">
    <property type="entry name" value="ABC_membrane"/>
    <property type="match status" value="1"/>
</dbReference>
<comment type="subcellular location">
    <subcellularLocation>
        <location evidence="1">Cell membrane</location>
        <topology evidence="1">Multi-pass membrane protein</topology>
    </subcellularLocation>
</comment>
<dbReference type="Pfam" id="PF03412">
    <property type="entry name" value="Peptidase_C39"/>
    <property type="match status" value="1"/>
</dbReference>
<evidence type="ECO:0000256" key="7">
    <source>
        <dbReference type="ARBA" id="ARBA00022840"/>
    </source>
</evidence>
<proteinExistence type="predicted"/>
<evidence type="ECO:0000256" key="4">
    <source>
        <dbReference type="ARBA" id="ARBA00022692"/>
    </source>
</evidence>
<dbReference type="STRING" id="649349.Lbys_1377"/>
<dbReference type="SMART" id="SM00382">
    <property type="entry name" value="AAA"/>
    <property type="match status" value="1"/>
</dbReference>
<dbReference type="MEROPS" id="C39.001"/>
<evidence type="ECO:0000256" key="8">
    <source>
        <dbReference type="ARBA" id="ARBA00022989"/>
    </source>
</evidence>
<gene>
    <name evidence="14" type="ordered locus">Lbys_1377</name>
</gene>
<dbReference type="OrthoDB" id="9769115at2"/>
<protein>
    <submittedName>
        <fullName evidence="14">ABC transporter related protein</fullName>
    </submittedName>
</protein>
<accession>E4RW60</accession>
<dbReference type="InterPro" id="IPR005074">
    <property type="entry name" value="Peptidase_C39"/>
</dbReference>
<dbReference type="Gene3D" id="3.90.70.10">
    <property type="entry name" value="Cysteine proteinases"/>
    <property type="match status" value="1"/>
</dbReference>
<dbReference type="AlphaFoldDB" id="E4RW60"/>
<feature type="transmembrane region" description="Helical" evidence="10">
    <location>
        <begin position="283"/>
        <end position="307"/>
    </location>
</feature>
<evidence type="ECO:0000256" key="1">
    <source>
        <dbReference type="ARBA" id="ARBA00004651"/>
    </source>
</evidence>
<dbReference type="InterPro" id="IPR003439">
    <property type="entry name" value="ABC_transporter-like_ATP-bd"/>
</dbReference>
<feature type="transmembrane region" description="Helical" evidence="10">
    <location>
        <begin position="172"/>
        <end position="194"/>
    </location>
</feature>
<evidence type="ECO:0000259" key="12">
    <source>
        <dbReference type="PROSITE" id="PS50929"/>
    </source>
</evidence>
<keyword evidence="5" id="KW-0547">Nucleotide-binding</keyword>
<dbReference type="PROSITE" id="PS50893">
    <property type="entry name" value="ABC_TRANSPORTER_2"/>
    <property type="match status" value="1"/>
</dbReference>
<dbReference type="PANTHER" id="PTHR43394">
    <property type="entry name" value="ATP-DEPENDENT PERMEASE MDL1, MITOCHONDRIAL"/>
    <property type="match status" value="1"/>
</dbReference>
<keyword evidence="9 10" id="KW-0472">Membrane</keyword>
<keyword evidence="7" id="KW-0067">ATP-binding</keyword>
<dbReference type="GO" id="GO:0005886">
    <property type="term" value="C:plasma membrane"/>
    <property type="evidence" value="ECO:0007669"/>
    <property type="project" value="UniProtKB-SubCell"/>
</dbReference>
<dbReference type="PANTHER" id="PTHR43394:SF1">
    <property type="entry name" value="ATP-BINDING CASSETTE SUB-FAMILY B MEMBER 10, MITOCHONDRIAL"/>
    <property type="match status" value="1"/>
</dbReference>
<dbReference type="InterPro" id="IPR003593">
    <property type="entry name" value="AAA+_ATPase"/>
</dbReference>
<reference key="1">
    <citation type="submission" date="2010-11" db="EMBL/GenBank/DDBJ databases">
        <title>The complete genome of Leadbetterella byssophila DSM 17132.</title>
        <authorList>
            <consortium name="US DOE Joint Genome Institute (JGI-PGF)"/>
            <person name="Lucas S."/>
            <person name="Copeland A."/>
            <person name="Lapidus A."/>
            <person name="Glavina del Rio T."/>
            <person name="Dalin E."/>
            <person name="Tice H."/>
            <person name="Bruce D."/>
            <person name="Goodwin L."/>
            <person name="Pitluck S."/>
            <person name="Kyrpides N."/>
            <person name="Mavromatis K."/>
            <person name="Ivanova N."/>
            <person name="Teshima H."/>
            <person name="Brettin T."/>
            <person name="Detter J.C."/>
            <person name="Han C."/>
            <person name="Tapia R."/>
            <person name="Land M."/>
            <person name="Hauser L."/>
            <person name="Markowitz V."/>
            <person name="Cheng J.-F."/>
            <person name="Hugenholtz P."/>
            <person name="Woyke T."/>
            <person name="Wu D."/>
            <person name="Tindall B."/>
            <person name="Pomrenke H.G."/>
            <person name="Brambilla E."/>
            <person name="Klenk H.-P."/>
            <person name="Eisen J.A."/>
        </authorList>
    </citation>
    <scope>NUCLEOTIDE SEQUENCE [LARGE SCALE GENOMIC DNA]</scope>
    <source>
        <strain>DSM 17132</strain>
    </source>
</reference>
<evidence type="ECO:0000256" key="3">
    <source>
        <dbReference type="ARBA" id="ARBA00022475"/>
    </source>
</evidence>
<evidence type="ECO:0000259" key="13">
    <source>
        <dbReference type="PROSITE" id="PS50990"/>
    </source>
</evidence>
<feature type="transmembrane region" description="Helical" evidence="10">
    <location>
        <begin position="206"/>
        <end position="227"/>
    </location>
</feature>
<dbReference type="GO" id="GO:0005524">
    <property type="term" value="F:ATP binding"/>
    <property type="evidence" value="ECO:0007669"/>
    <property type="project" value="UniProtKB-KW"/>
</dbReference>
<keyword evidence="15" id="KW-1185">Reference proteome</keyword>
<dbReference type="HOGENOM" id="CLU_000604_95_3_10"/>
<evidence type="ECO:0000256" key="10">
    <source>
        <dbReference type="SAM" id="Phobius"/>
    </source>
</evidence>